<evidence type="ECO:0000259" key="7">
    <source>
        <dbReference type="Pfam" id="PF25944"/>
    </source>
</evidence>
<evidence type="ECO:0000313" key="9">
    <source>
        <dbReference type="EMBL" id="QIE56163.1"/>
    </source>
</evidence>
<dbReference type="NCBIfam" id="TIGR01730">
    <property type="entry name" value="RND_mfp"/>
    <property type="match status" value="1"/>
</dbReference>
<comment type="subcellular location">
    <subcellularLocation>
        <location evidence="1">Cell envelope</location>
    </subcellularLocation>
</comment>
<dbReference type="Pfam" id="PF25944">
    <property type="entry name" value="Beta-barrel_RND"/>
    <property type="match status" value="1"/>
</dbReference>
<dbReference type="GO" id="GO:0030313">
    <property type="term" value="C:cell envelope"/>
    <property type="evidence" value="ECO:0007669"/>
    <property type="project" value="UniProtKB-SubCell"/>
</dbReference>
<dbReference type="InterPro" id="IPR006143">
    <property type="entry name" value="RND_pump_MFP"/>
</dbReference>
<feature type="domain" description="Multidrug resistance protein MdtA-like alpha-helical hairpin" evidence="5">
    <location>
        <begin position="108"/>
        <end position="177"/>
    </location>
</feature>
<reference evidence="9 10" key="1">
    <citation type="submission" date="2020-02" db="EMBL/GenBank/DDBJ databases">
        <title>complete genome sequence of Rhodobacteraceae bacterium.</title>
        <authorList>
            <person name="Park J."/>
            <person name="Kim Y.-S."/>
            <person name="Kim K.-H."/>
        </authorList>
    </citation>
    <scope>NUCLEOTIDE SEQUENCE [LARGE SCALE GENOMIC DNA]</scope>
    <source>
        <strain evidence="9 10">RR4-56</strain>
    </source>
</reference>
<dbReference type="InterPro" id="IPR058625">
    <property type="entry name" value="MdtA-like_BSH"/>
</dbReference>
<evidence type="ECO:0000256" key="3">
    <source>
        <dbReference type="SAM" id="MobiDB-lite"/>
    </source>
</evidence>
<dbReference type="KEGG" id="hdh:G5B40_12245"/>
<dbReference type="GO" id="GO:0005886">
    <property type="term" value="C:plasma membrane"/>
    <property type="evidence" value="ECO:0007669"/>
    <property type="project" value="TreeGrafter"/>
</dbReference>
<dbReference type="GO" id="GO:0022857">
    <property type="term" value="F:transmembrane transporter activity"/>
    <property type="evidence" value="ECO:0007669"/>
    <property type="project" value="InterPro"/>
</dbReference>
<evidence type="ECO:0000259" key="5">
    <source>
        <dbReference type="Pfam" id="PF25876"/>
    </source>
</evidence>
<dbReference type="GO" id="GO:0046677">
    <property type="term" value="P:response to antibiotic"/>
    <property type="evidence" value="ECO:0007669"/>
    <property type="project" value="TreeGrafter"/>
</dbReference>
<keyword evidence="10" id="KW-1185">Reference proteome</keyword>
<protein>
    <submittedName>
        <fullName evidence="9">Efflux RND transporter periplasmic adaptor subunit</fullName>
    </submittedName>
</protein>
<dbReference type="SUPFAM" id="SSF111369">
    <property type="entry name" value="HlyD-like secretion proteins"/>
    <property type="match status" value="1"/>
</dbReference>
<dbReference type="Pfam" id="PF25917">
    <property type="entry name" value="BSH_RND"/>
    <property type="match status" value="1"/>
</dbReference>
<dbReference type="InterPro" id="IPR058626">
    <property type="entry name" value="MdtA-like_b-barrel"/>
</dbReference>
<evidence type="ECO:0000256" key="4">
    <source>
        <dbReference type="SAM" id="SignalP"/>
    </source>
</evidence>
<feature type="domain" description="Multidrug resistance protein MdtA-like beta-barrel" evidence="7">
    <location>
        <begin position="213"/>
        <end position="295"/>
    </location>
</feature>
<dbReference type="Proteomes" id="UP000503336">
    <property type="component" value="Chromosome"/>
</dbReference>
<dbReference type="InterPro" id="IPR058624">
    <property type="entry name" value="MdtA-like_HH"/>
</dbReference>
<dbReference type="AlphaFoldDB" id="A0A7L5BYF9"/>
<feature type="domain" description="Multidrug resistance protein MdtA-like C-terminal permuted SH3" evidence="8">
    <location>
        <begin position="305"/>
        <end position="362"/>
    </location>
</feature>
<dbReference type="PROSITE" id="PS51257">
    <property type="entry name" value="PROKAR_LIPOPROTEIN"/>
    <property type="match status" value="1"/>
</dbReference>
<dbReference type="EMBL" id="CP049056">
    <property type="protein sequence ID" value="QIE56163.1"/>
    <property type="molecule type" value="Genomic_DNA"/>
</dbReference>
<dbReference type="Gene3D" id="2.40.50.100">
    <property type="match status" value="1"/>
</dbReference>
<feature type="region of interest" description="Disordered" evidence="3">
    <location>
        <begin position="362"/>
        <end position="391"/>
    </location>
</feature>
<dbReference type="Gene3D" id="1.10.287.470">
    <property type="entry name" value="Helix hairpin bin"/>
    <property type="match status" value="1"/>
</dbReference>
<dbReference type="InterPro" id="IPR058627">
    <property type="entry name" value="MdtA-like_C"/>
</dbReference>
<dbReference type="PANTHER" id="PTHR30158">
    <property type="entry name" value="ACRA/E-RELATED COMPONENT OF DRUG EFFLUX TRANSPORTER"/>
    <property type="match status" value="1"/>
</dbReference>
<dbReference type="RefSeq" id="WP_165099029.1">
    <property type="nucleotide sequence ID" value="NZ_CP049056.1"/>
</dbReference>
<keyword evidence="4" id="KW-0732">Signal</keyword>
<dbReference type="Pfam" id="PF25967">
    <property type="entry name" value="RND-MFP_C"/>
    <property type="match status" value="1"/>
</dbReference>
<evidence type="ECO:0000259" key="6">
    <source>
        <dbReference type="Pfam" id="PF25917"/>
    </source>
</evidence>
<dbReference type="Pfam" id="PF25876">
    <property type="entry name" value="HH_MFP_RND"/>
    <property type="match status" value="1"/>
</dbReference>
<proteinExistence type="inferred from homology"/>
<evidence type="ECO:0000256" key="2">
    <source>
        <dbReference type="ARBA" id="ARBA00009477"/>
    </source>
</evidence>
<sequence>MTENRFSRHAGAIALVAAQVLIAGCFLVSPPASAQQAGPPPAVTVAPVTSALVGEKRTFTGRVSAVEKIEIEPRVSGFVESRPFVEGGVVAKGDTLFTIESGAYEATVMEIQGQIKSAEAEKTLADIEYTRQSTLLKQGNVAEAVVQRAEAERGKIEGTLLQLQGSLQRAELDLSYTKIVAPTDGRIGLASVDVGDFVTLGDPPLAILTSVDPINVLFPIDEATLLDARARYPEETAKNVIVELTLANGQEYDSKGSLDFIDVEVQQGTDTITLRASFANPEGRLIDGQLVNVTVRGEADEPSLTISPQALQKDQAGYFVLVVGDDGVVEKRQVEMDRVAGAVAVIKSGLKEGEMVITEGLNKARPGEKVDAAQADGKTAADPAGAPAAKE</sequence>
<dbReference type="Gene3D" id="2.40.420.20">
    <property type="match status" value="1"/>
</dbReference>
<feature type="compositionally biased region" description="Low complexity" evidence="3">
    <location>
        <begin position="375"/>
        <end position="391"/>
    </location>
</feature>
<name>A0A7L5BYF9_9RHOB</name>
<accession>A0A7L5BYF9</accession>
<evidence type="ECO:0000259" key="8">
    <source>
        <dbReference type="Pfam" id="PF25967"/>
    </source>
</evidence>
<dbReference type="Gene3D" id="2.40.30.170">
    <property type="match status" value="1"/>
</dbReference>
<gene>
    <name evidence="9" type="ORF">G5B40_12245</name>
</gene>
<dbReference type="PANTHER" id="PTHR30158:SF24">
    <property type="entry name" value="HLYD FAMILY SECRETION PROTEIN"/>
    <property type="match status" value="1"/>
</dbReference>
<organism evidence="9 10">
    <name type="scientific">Pikeienuella piscinae</name>
    <dbReference type="NCBI Taxonomy" id="2748098"/>
    <lineage>
        <taxon>Bacteria</taxon>
        <taxon>Pseudomonadati</taxon>
        <taxon>Pseudomonadota</taxon>
        <taxon>Alphaproteobacteria</taxon>
        <taxon>Rhodobacterales</taxon>
        <taxon>Paracoccaceae</taxon>
        <taxon>Pikeienuella</taxon>
    </lineage>
</organism>
<comment type="similarity">
    <text evidence="2">Belongs to the membrane fusion protein (MFP) (TC 8.A.1) family.</text>
</comment>
<feature type="signal peptide" evidence="4">
    <location>
        <begin position="1"/>
        <end position="34"/>
    </location>
</feature>
<feature type="domain" description="Multidrug resistance protein MdtA-like barrel-sandwich hybrid" evidence="6">
    <location>
        <begin position="67"/>
        <end position="209"/>
    </location>
</feature>
<evidence type="ECO:0000313" key="10">
    <source>
        <dbReference type="Proteomes" id="UP000503336"/>
    </source>
</evidence>
<feature type="chain" id="PRO_5029793721" evidence="4">
    <location>
        <begin position="35"/>
        <end position="391"/>
    </location>
</feature>
<evidence type="ECO:0000256" key="1">
    <source>
        <dbReference type="ARBA" id="ARBA00004196"/>
    </source>
</evidence>